<feature type="non-terminal residue" evidence="3">
    <location>
        <position position="1"/>
    </location>
</feature>
<dbReference type="PANTHER" id="PTHR11571">
    <property type="entry name" value="GLUTATHIONE S-TRANSFERASE"/>
    <property type="match status" value="1"/>
</dbReference>
<evidence type="ECO:0000259" key="2">
    <source>
        <dbReference type="PROSITE" id="PS50405"/>
    </source>
</evidence>
<proteinExistence type="predicted"/>
<dbReference type="SUPFAM" id="SSF52833">
    <property type="entry name" value="Thioredoxin-like"/>
    <property type="match status" value="1"/>
</dbReference>
<protein>
    <recommendedName>
        <fullName evidence="5">Glutathione S-transferase</fullName>
    </recommendedName>
</protein>
<dbReference type="Gene3D" id="3.40.30.10">
    <property type="entry name" value="Glutaredoxin"/>
    <property type="match status" value="1"/>
</dbReference>
<evidence type="ECO:0000259" key="1">
    <source>
        <dbReference type="PROSITE" id="PS50404"/>
    </source>
</evidence>
<evidence type="ECO:0008006" key="5">
    <source>
        <dbReference type="Google" id="ProtNLM"/>
    </source>
</evidence>
<dbReference type="SFLD" id="SFLDS00019">
    <property type="entry name" value="Glutathione_Transferase_(cytos"/>
    <property type="match status" value="1"/>
</dbReference>
<gene>
    <name evidence="3" type="ORF">PENTCL1PPCAC_5490</name>
</gene>
<evidence type="ECO:0000313" key="3">
    <source>
        <dbReference type="EMBL" id="GMS83315.1"/>
    </source>
</evidence>
<dbReference type="FunFam" id="1.20.1050.10:FF:000044">
    <property type="entry name" value="Glutathione S-transferase"/>
    <property type="match status" value="1"/>
</dbReference>
<dbReference type="SFLD" id="SFLDG01205">
    <property type="entry name" value="AMPS.1"/>
    <property type="match status" value="1"/>
</dbReference>
<dbReference type="SUPFAM" id="SSF47616">
    <property type="entry name" value="GST C-terminal domain-like"/>
    <property type="match status" value="1"/>
</dbReference>
<dbReference type="AlphaFoldDB" id="A0AAV5SK60"/>
<dbReference type="GO" id="GO:0004364">
    <property type="term" value="F:glutathione transferase activity"/>
    <property type="evidence" value="ECO:0007669"/>
    <property type="project" value="TreeGrafter"/>
</dbReference>
<dbReference type="Pfam" id="PF02798">
    <property type="entry name" value="GST_N"/>
    <property type="match status" value="1"/>
</dbReference>
<dbReference type="InterPro" id="IPR036282">
    <property type="entry name" value="Glutathione-S-Trfase_C_sf"/>
</dbReference>
<reference evidence="3" key="1">
    <citation type="submission" date="2023-10" db="EMBL/GenBank/DDBJ databases">
        <title>Genome assembly of Pristionchus species.</title>
        <authorList>
            <person name="Yoshida K."/>
            <person name="Sommer R.J."/>
        </authorList>
    </citation>
    <scope>NUCLEOTIDE SEQUENCE</scope>
    <source>
        <strain evidence="3">RS0144</strain>
    </source>
</reference>
<dbReference type="CDD" id="cd03192">
    <property type="entry name" value="GST_C_Sigma_like"/>
    <property type="match status" value="1"/>
</dbReference>
<dbReference type="InterPro" id="IPR050213">
    <property type="entry name" value="GST_superfamily"/>
</dbReference>
<dbReference type="Pfam" id="PF14497">
    <property type="entry name" value="GST_C_3"/>
    <property type="match status" value="1"/>
</dbReference>
<dbReference type="Gene3D" id="1.20.1050.10">
    <property type="match status" value="1"/>
</dbReference>
<feature type="domain" description="GST N-terminal" evidence="1">
    <location>
        <begin position="13"/>
        <end position="92"/>
    </location>
</feature>
<dbReference type="InterPro" id="IPR040079">
    <property type="entry name" value="Glutathione_S-Trfase"/>
</dbReference>
<dbReference type="InterPro" id="IPR036249">
    <property type="entry name" value="Thioredoxin-like_sf"/>
</dbReference>
<evidence type="ECO:0000313" key="4">
    <source>
        <dbReference type="Proteomes" id="UP001432027"/>
    </source>
</evidence>
<dbReference type="PROSITE" id="PS50405">
    <property type="entry name" value="GST_CTER"/>
    <property type="match status" value="1"/>
</dbReference>
<dbReference type="SFLD" id="SFLDG00363">
    <property type="entry name" value="AMPS_(cytGST):_Alpha-__Mu-__Pi"/>
    <property type="match status" value="1"/>
</dbReference>
<sequence>LLNLPSSEQEIMPSYELYYFAFRGLGEVPRQLFALAGVEYVNIRVEEEAWDEGAYKHKTPFGQMPVLFVDGKPIPQSFAINRYIATQHGLAGKTPFEAAWVDAIADQWKDYNNEFKKYWYIKLGYEEGDVEAAKAEHGVPARDSFFPIITKKLKDNGSGFIVGDGVTWVDVLVANAVDAVTLEDPDFLAGYPEVLAHKEKIHAIPALKKWIEIR</sequence>
<dbReference type="FunFam" id="3.40.30.10:FF:000189">
    <property type="entry name" value="Glutathione S-Transferase"/>
    <property type="match status" value="1"/>
</dbReference>
<dbReference type="PROSITE" id="PS50404">
    <property type="entry name" value="GST_NTER"/>
    <property type="match status" value="1"/>
</dbReference>
<feature type="domain" description="GST C-terminal" evidence="2">
    <location>
        <begin position="94"/>
        <end position="214"/>
    </location>
</feature>
<feature type="non-terminal residue" evidence="3">
    <location>
        <position position="214"/>
    </location>
</feature>
<dbReference type="CDD" id="cd03039">
    <property type="entry name" value="GST_N_Sigma_like"/>
    <property type="match status" value="1"/>
</dbReference>
<dbReference type="InterPro" id="IPR004045">
    <property type="entry name" value="Glutathione_S-Trfase_N"/>
</dbReference>
<name>A0AAV5SK60_9BILA</name>
<dbReference type="GO" id="GO:0006749">
    <property type="term" value="P:glutathione metabolic process"/>
    <property type="evidence" value="ECO:0007669"/>
    <property type="project" value="TreeGrafter"/>
</dbReference>
<comment type="caution">
    <text evidence="3">The sequence shown here is derived from an EMBL/GenBank/DDBJ whole genome shotgun (WGS) entry which is preliminary data.</text>
</comment>
<dbReference type="InterPro" id="IPR004046">
    <property type="entry name" value="GST_C"/>
</dbReference>
<accession>A0AAV5SK60</accession>
<dbReference type="InterPro" id="IPR010987">
    <property type="entry name" value="Glutathione-S-Trfase_C-like"/>
</dbReference>
<dbReference type="Proteomes" id="UP001432027">
    <property type="component" value="Unassembled WGS sequence"/>
</dbReference>
<dbReference type="PANTHER" id="PTHR11571:SF256">
    <property type="entry name" value="GST C-TERMINAL DOMAIN-CONTAINING PROTEIN-RELATED"/>
    <property type="match status" value="1"/>
</dbReference>
<organism evidence="3 4">
    <name type="scientific">Pristionchus entomophagus</name>
    <dbReference type="NCBI Taxonomy" id="358040"/>
    <lineage>
        <taxon>Eukaryota</taxon>
        <taxon>Metazoa</taxon>
        <taxon>Ecdysozoa</taxon>
        <taxon>Nematoda</taxon>
        <taxon>Chromadorea</taxon>
        <taxon>Rhabditida</taxon>
        <taxon>Rhabditina</taxon>
        <taxon>Diplogasteromorpha</taxon>
        <taxon>Diplogasteroidea</taxon>
        <taxon>Neodiplogasteridae</taxon>
        <taxon>Pristionchus</taxon>
    </lineage>
</organism>
<keyword evidence="4" id="KW-1185">Reference proteome</keyword>
<dbReference type="EMBL" id="BTSX01000002">
    <property type="protein sequence ID" value="GMS83315.1"/>
    <property type="molecule type" value="Genomic_DNA"/>
</dbReference>